<evidence type="ECO:0000313" key="3">
    <source>
        <dbReference type="EMBL" id="MBD3932621.1"/>
    </source>
</evidence>
<evidence type="ECO:0000259" key="2">
    <source>
        <dbReference type="Pfam" id="PF01471"/>
    </source>
</evidence>
<proteinExistence type="predicted"/>
<sequence>MRWTGTRLGVATALAALGLFAAALVHFFTRPVPPFEPPPIPPHVAGPPAASPPAVPDGPAPGTSAPTSAPGGRSTAPAPPSSPGRDTPPRDVGVPAGTPTPEPPPAPASPTPPPPRPSEPRDAAPEPGEAPEAAPAVLARGDRGREVLDLQRRLRTVGIHTTPVDGVYGQPTEAAVQNYQALRGVQADPTGVYGPHTRAALEGET</sequence>
<dbReference type="InterPro" id="IPR036365">
    <property type="entry name" value="PGBD-like_sf"/>
</dbReference>
<dbReference type="InterPro" id="IPR002477">
    <property type="entry name" value="Peptidoglycan-bd-like"/>
</dbReference>
<dbReference type="Gene3D" id="1.10.101.10">
    <property type="entry name" value="PGBD-like superfamily/PGBD"/>
    <property type="match status" value="1"/>
</dbReference>
<reference evidence="3" key="1">
    <citation type="submission" date="2020-09" db="EMBL/GenBank/DDBJ databases">
        <title>Secondary metabolite and genome analysis of marine Streptomyces chumphonensis KK1-2T.</title>
        <authorList>
            <person name="Phongsopitanun W."/>
            <person name="Kanchanasin P."/>
            <person name="Pittayakhajonwut P."/>
            <person name="Suwanborirux K."/>
            <person name="Tanasupawat S."/>
        </authorList>
    </citation>
    <scope>NUCLEOTIDE SEQUENCE</scope>
    <source>
        <strain evidence="3">KK1-2</strain>
    </source>
</reference>
<dbReference type="SUPFAM" id="SSF47090">
    <property type="entry name" value="PGBD-like"/>
    <property type="match status" value="1"/>
</dbReference>
<organism evidence="3 4">
    <name type="scientific">Streptomyces chumphonensis</name>
    <dbReference type="NCBI Taxonomy" id="1214925"/>
    <lineage>
        <taxon>Bacteria</taxon>
        <taxon>Bacillati</taxon>
        <taxon>Actinomycetota</taxon>
        <taxon>Actinomycetes</taxon>
        <taxon>Kitasatosporales</taxon>
        <taxon>Streptomycetaceae</taxon>
        <taxon>Streptomyces</taxon>
    </lineage>
</organism>
<feature type="domain" description="Peptidoglycan binding-like" evidence="2">
    <location>
        <begin position="143"/>
        <end position="201"/>
    </location>
</feature>
<dbReference type="AlphaFoldDB" id="A0A927EZT9"/>
<feature type="compositionally biased region" description="Low complexity" evidence="1">
    <location>
        <begin position="125"/>
        <end position="136"/>
    </location>
</feature>
<feature type="region of interest" description="Disordered" evidence="1">
    <location>
        <begin position="36"/>
        <end position="143"/>
    </location>
</feature>
<protein>
    <submittedName>
        <fullName evidence="3">Peptidoglycan-binding protein</fullName>
    </submittedName>
</protein>
<dbReference type="EMBL" id="JACXYU010000006">
    <property type="protein sequence ID" value="MBD3932621.1"/>
    <property type="molecule type" value="Genomic_DNA"/>
</dbReference>
<feature type="compositionally biased region" description="Low complexity" evidence="1">
    <location>
        <begin position="60"/>
        <end position="72"/>
    </location>
</feature>
<feature type="compositionally biased region" description="Pro residues" evidence="1">
    <location>
        <begin position="98"/>
        <end position="117"/>
    </location>
</feature>
<dbReference type="InterPro" id="IPR036366">
    <property type="entry name" value="PGBDSf"/>
</dbReference>
<keyword evidence="4" id="KW-1185">Reference proteome</keyword>
<feature type="compositionally biased region" description="Pro residues" evidence="1">
    <location>
        <begin position="36"/>
        <end position="59"/>
    </location>
</feature>
<dbReference type="Proteomes" id="UP000632289">
    <property type="component" value="Unassembled WGS sequence"/>
</dbReference>
<evidence type="ECO:0000256" key="1">
    <source>
        <dbReference type="SAM" id="MobiDB-lite"/>
    </source>
</evidence>
<gene>
    <name evidence="3" type="ORF">IF129_13800</name>
</gene>
<comment type="caution">
    <text evidence="3">The sequence shown here is derived from an EMBL/GenBank/DDBJ whole genome shotgun (WGS) entry which is preliminary data.</text>
</comment>
<accession>A0A927EZT9</accession>
<dbReference type="RefSeq" id="WP_191209924.1">
    <property type="nucleotide sequence ID" value="NZ_BAABKL010000014.1"/>
</dbReference>
<name>A0A927EZT9_9ACTN</name>
<evidence type="ECO:0000313" key="4">
    <source>
        <dbReference type="Proteomes" id="UP000632289"/>
    </source>
</evidence>
<dbReference type="Pfam" id="PF01471">
    <property type="entry name" value="PG_binding_1"/>
    <property type="match status" value="1"/>
</dbReference>